<evidence type="ECO:0000256" key="1">
    <source>
        <dbReference type="SAM" id="MobiDB-lite"/>
    </source>
</evidence>
<feature type="compositionally biased region" description="Polar residues" evidence="1">
    <location>
        <begin position="247"/>
        <end position="263"/>
    </location>
</feature>
<organism evidence="2 3">
    <name type="scientific">Burkholderia paludis</name>
    <dbReference type="NCBI Taxonomy" id="1506587"/>
    <lineage>
        <taxon>Bacteria</taxon>
        <taxon>Pseudomonadati</taxon>
        <taxon>Pseudomonadota</taxon>
        <taxon>Betaproteobacteria</taxon>
        <taxon>Burkholderiales</taxon>
        <taxon>Burkholderiaceae</taxon>
        <taxon>Burkholderia</taxon>
        <taxon>Burkholderia cepacia complex</taxon>
    </lineage>
</organism>
<reference evidence="2 3" key="1">
    <citation type="submission" date="2019-09" db="EMBL/GenBank/DDBJ databases">
        <authorList>
            <person name="Depoorter E."/>
        </authorList>
    </citation>
    <scope>NUCLEOTIDE SEQUENCE [LARGE SCALE GENOMIC DNA]</scope>
    <source>
        <strain evidence="2">LMG 30113</strain>
    </source>
</reference>
<dbReference type="AlphaFoldDB" id="A0A6P2SSP0"/>
<dbReference type="RefSeq" id="WP_034200539.1">
    <property type="nucleotide sequence ID" value="NZ_CABVQD010000053.1"/>
</dbReference>
<dbReference type="EMBL" id="CABVQD010000053">
    <property type="protein sequence ID" value="VWC46453.1"/>
    <property type="molecule type" value="Genomic_DNA"/>
</dbReference>
<proteinExistence type="predicted"/>
<name>A0A6P2SSP0_9BURK</name>
<dbReference type="Gene3D" id="3.40.190.290">
    <property type="match status" value="1"/>
</dbReference>
<evidence type="ECO:0000313" key="3">
    <source>
        <dbReference type="Proteomes" id="UP000494330"/>
    </source>
</evidence>
<keyword evidence="3" id="KW-1185">Reference proteome</keyword>
<gene>
    <name evidence="2" type="ORF">BPA30113_07346</name>
</gene>
<sequence>MNLPETMQIDASAVEHGSISIAGLDPGPGRPASSEHIEWLEKFVGHRLMSRSFRFPQMHVDRVLSERAVAVVTEGVDLSFRMGLPGHGAIIAYPPGRIRHKLVASRDHVMRRGSILAPAEPIVRPFIEEASSNGAGKLPFATDAGIVENVPARTLIGSSNWRPALEPDMPGLGAGVIDEYAYPDARRKTAPASARARTHAICGVRCRLLSGPFLDGQDRLRYNLEGRNGPARHARPENQRFPAGNSLPPSRSETGTGSHSGTANPHLYHINQVS</sequence>
<feature type="region of interest" description="Disordered" evidence="1">
    <location>
        <begin position="224"/>
        <end position="274"/>
    </location>
</feature>
<protein>
    <submittedName>
        <fullName evidence="2">LysR family transcriptional regulator</fullName>
    </submittedName>
</protein>
<dbReference type="SUPFAM" id="SSF53850">
    <property type="entry name" value="Periplasmic binding protein-like II"/>
    <property type="match status" value="1"/>
</dbReference>
<evidence type="ECO:0000313" key="2">
    <source>
        <dbReference type="EMBL" id="VWC46453.1"/>
    </source>
</evidence>
<dbReference type="Proteomes" id="UP000494330">
    <property type="component" value="Unassembled WGS sequence"/>
</dbReference>
<accession>A0A6P2SSP0</accession>